<feature type="region of interest" description="Disordered" evidence="1">
    <location>
        <begin position="1"/>
        <end position="44"/>
    </location>
</feature>
<accession>C5G0Q8</accession>
<organism evidence="2 3">
    <name type="scientific">Arthroderma otae (strain ATCC MYA-4605 / CBS 113480)</name>
    <name type="common">Microsporum canis</name>
    <dbReference type="NCBI Taxonomy" id="554155"/>
    <lineage>
        <taxon>Eukaryota</taxon>
        <taxon>Fungi</taxon>
        <taxon>Dikarya</taxon>
        <taxon>Ascomycota</taxon>
        <taxon>Pezizomycotina</taxon>
        <taxon>Eurotiomycetes</taxon>
        <taxon>Eurotiomycetidae</taxon>
        <taxon>Onygenales</taxon>
        <taxon>Arthrodermataceae</taxon>
        <taxon>Microsporum</taxon>
    </lineage>
</organism>
<dbReference type="GeneID" id="9223911"/>
<dbReference type="AlphaFoldDB" id="C5G0Q8"/>
<feature type="compositionally biased region" description="Polar residues" evidence="1">
    <location>
        <begin position="498"/>
        <end position="508"/>
    </location>
</feature>
<feature type="region of interest" description="Disordered" evidence="1">
    <location>
        <begin position="478"/>
        <end position="577"/>
    </location>
</feature>
<feature type="compositionally biased region" description="Low complexity" evidence="1">
    <location>
        <begin position="482"/>
        <end position="497"/>
    </location>
</feature>
<feature type="region of interest" description="Disordered" evidence="1">
    <location>
        <begin position="89"/>
        <end position="110"/>
    </location>
</feature>
<sequence length="590" mass="65188">MQSLSSEGIYASLQTRCSSPSQSPHELQKDVSSNSPPNMNQGLELTNFTEPQLQNLWDFPGELEGLEGFDTLPDIGLFEEDGGLDYQDGLDGLVDSRRGDDGNTNNLPQRDSTLIDTIYPAQGQADAGARHPLLRDGCAHALTEMTDVGKHTLKRPFNSIDDATNTPIDESSETAKRQCQIILARPNNSYHGEKDPSSCSHGAPASQHTNHGASTVIQGASNYSSTSGEKVRLHMLSLPPSVQQSPNDTSRAQREPSVDSLFDDLDDSTVPPSHHQPLSLPGSTRLTVSPSILSPPESPLPEEPTFSKSQWPKAVSEIIRKNNSIENQDVVSSMYREIFTMPRNAQKYISPYPRMGGPLGYLPSTPVAHVKCVEVAKDTVANRMNQYRKIIHKLRYDRDKYLWLSTEWNAVDSKTGKTKAQQTKEECSGLRRSITLRNKAVNEAMAETEFWRNKYRNLETAYCNLANQYKIATASNNRLNTPASQPQPASQPSSQPATRTPSISSTPCSEPVSIDLTAEEPGTSDPTLLSQTSSLPEPRTSALSRMRKKRYNWLNNGQPFPKANVTENNGDDDEEDELSQMLMRELEAST</sequence>
<proteinExistence type="predicted"/>
<dbReference type="HOGENOM" id="CLU_462286_0_0_1"/>
<evidence type="ECO:0000313" key="3">
    <source>
        <dbReference type="Proteomes" id="UP000002035"/>
    </source>
</evidence>
<dbReference type="RefSeq" id="XP_002842699.1">
    <property type="nucleotide sequence ID" value="XM_002842653.1"/>
</dbReference>
<evidence type="ECO:0000313" key="2">
    <source>
        <dbReference type="EMBL" id="EEQ35711.1"/>
    </source>
</evidence>
<name>C5G0Q8_ARTOC</name>
<feature type="region of interest" description="Disordered" evidence="1">
    <location>
        <begin position="155"/>
        <end position="211"/>
    </location>
</feature>
<keyword evidence="3" id="KW-1185">Reference proteome</keyword>
<reference evidence="3" key="1">
    <citation type="journal article" date="2012" name="MBio">
        <title>Comparative genome analysis of Trichophyton rubrum and related dermatophytes reveals candidate genes involved in infection.</title>
        <authorList>
            <person name="Martinez D.A."/>
            <person name="Oliver B.G."/>
            <person name="Graeser Y."/>
            <person name="Goldberg J.M."/>
            <person name="Li W."/>
            <person name="Martinez-Rossi N.M."/>
            <person name="Monod M."/>
            <person name="Shelest E."/>
            <person name="Barton R.C."/>
            <person name="Birch E."/>
            <person name="Brakhage A.A."/>
            <person name="Chen Z."/>
            <person name="Gurr S.J."/>
            <person name="Heiman D."/>
            <person name="Heitman J."/>
            <person name="Kosti I."/>
            <person name="Rossi A."/>
            <person name="Saif S."/>
            <person name="Samalova M."/>
            <person name="Saunders C.W."/>
            <person name="Shea T."/>
            <person name="Summerbell R.C."/>
            <person name="Xu J."/>
            <person name="Young S."/>
            <person name="Zeng Q."/>
            <person name="Birren B.W."/>
            <person name="Cuomo C.A."/>
            <person name="White T.C."/>
        </authorList>
    </citation>
    <scope>NUCLEOTIDE SEQUENCE [LARGE SCALE GENOMIC DNA]</scope>
    <source>
        <strain evidence="3">ATCC MYA-4605 / CBS 113480</strain>
    </source>
</reference>
<dbReference type="OMA" id="SPYPRMG"/>
<evidence type="ECO:0000256" key="1">
    <source>
        <dbReference type="SAM" id="MobiDB-lite"/>
    </source>
</evidence>
<dbReference type="eggNOG" id="ENOG502RNWY">
    <property type="taxonomic scope" value="Eukaryota"/>
</dbReference>
<feature type="compositionally biased region" description="Polar residues" evidence="1">
    <location>
        <begin position="524"/>
        <end position="535"/>
    </location>
</feature>
<gene>
    <name evidence="2" type="ORF">MCYG_08530</name>
</gene>
<feature type="region of interest" description="Disordered" evidence="1">
    <location>
        <begin position="239"/>
        <end position="307"/>
    </location>
</feature>
<dbReference type="Proteomes" id="UP000002035">
    <property type="component" value="Unassembled WGS sequence"/>
</dbReference>
<dbReference type="EMBL" id="DS995709">
    <property type="protein sequence ID" value="EEQ35711.1"/>
    <property type="molecule type" value="Genomic_DNA"/>
</dbReference>
<dbReference type="OrthoDB" id="4366200at2759"/>
<protein>
    <submittedName>
        <fullName evidence="2">Uncharacterized protein</fullName>
    </submittedName>
</protein>
<feature type="compositionally biased region" description="Polar residues" evidence="1">
    <location>
        <begin position="240"/>
        <end position="250"/>
    </location>
</feature>
<dbReference type="VEuPathDB" id="FungiDB:MCYG_08530"/>